<evidence type="ECO:0000313" key="4">
    <source>
        <dbReference type="EMBL" id="CAG8950610.1"/>
    </source>
</evidence>
<feature type="compositionally biased region" description="Low complexity" evidence="2">
    <location>
        <begin position="96"/>
        <end position="105"/>
    </location>
</feature>
<keyword evidence="1" id="KW-0862">Zinc</keyword>
<accession>A0A9N9KR51</accession>
<feature type="domain" description="C2H2-type" evidence="3">
    <location>
        <begin position="17"/>
        <end position="46"/>
    </location>
</feature>
<feature type="compositionally biased region" description="Polar residues" evidence="2">
    <location>
        <begin position="166"/>
        <end position="176"/>
    </location>
</feature>
<dbReference type="Proteomes" id="UP000696280">
    <property type="component" value="Unassembled WGS sequence"/>
</dbReference>
<dbReference type="EMBL" id="CAJVRL010000038">
    <property type="protein sequence ID" value="CAG8950610.1"/>
    <property type="molecule type" value="Genomic_DNA"/>
</dbReference>
<organism evidence="4 5">
    <name type="scientific">Hymenoscyphus fraxineus</name>
    <dbReference type="NCBI Taxonomy" id="746836"/>
    <lineage>
        <taxon>Eukaryota</taxon>
        <taxon>Fungi</taxon>
        <taxon>Dikarya</taxon>
        <taxon>Ascomycota</taxon>
        <taxon>Pezizomycotina</taxon>
        <taxon>Leotiomycetes</taxon>
        <taxon>Helotiales</taxon>
        <taxon>Helotiaceae</taxon>
        <taxon>Hymenoscyphus</taxon>
    </lineage>
</organism>
<feature type="region of interest" description="Disordered" evidence="2">
    <location>
        <begin position="251"/>
        <end position="274"/>
    </location>
</feature>
<dbReference type="GO" id="GO:0008270">
    <property type="term" value="F:zinc ion binding"/>
    <property type="evidence" value="ECO:0007669"/>
    <property type="project" value="UniProtKB-KW"/>
</dbReference>
<dbReference type="PROSITE" id="PS00028">
    <property type="entry name" value="ZINC_FINGER_C2H2_1"/>
    <property type="match status" value="1"/>
</dbReference>
<feature type="region of interest" description="Disordered" evidence="2">
    <location>
        <begin position="302"/>
        <end position="362"/>
    </location>
</feature>
<evidence type="ECO:0000313" key="5">
    <source>
        <dbReference type="Proteomes" id="UP000696280"/>
    </source>
</evidence>
<keyword evidence="1" id="KW-0863">Zinc-finger</keyword>
<evidence type="ECO:0000256" key="2">
    <source>
        <dbReference type="SAM" id="MobiDB-lite"/>
    </source>
</evidence>
<reference evidence="4" key="1">
    <citation type="submission" date="2021-07" db="EMBL/GenBank/DDBJ databases">
        <authorList>
            <person name="Durling M."/>
        </authorList>
    </citation>
    <scope>NUCLEOTIDE SEQUENCE</scope>
</reference>
<feature type="compositionally biased region" description="Basic and acidic residues" evidence="2">
    <location>
        <begin position="178"/>
        <end position="187"/>
    </location>
</feature>
<feature type="region of interest" description="Disordered" evidence="2">
    <location>
        <begin position="154"/>
        <end position="191"/>
    </location>
</feature>
<dbReference type="AlphaFoldDB" id="A0A9N9KR51"/>
<evidence type="ECO:0000259" key="3">
    <source>
        <dbReference type="PROSITE" id="PS50157"/>
    </source>
</evidence>
<dbReference type="OrthoDB" id="10314226at2759"/>
<keyword evidence="5" id="KW-1185">Reference proteome</keyword>
<protein>
    <recommendedName>
        <fullName evidence="3">C2H2-type domain-containing protein</fullName>
    </recommendedName>
</protein>
<feature type="compositionally biased region" description="Basic and acidic residues" evidence="2">
    <location>
        <begin position="345"/>
        <end position="362"/>
    </location>
</feature>
<comment type="caution">
    <text evidence="4">The sequence shown here is derived from an EMBL/GenBank/DDBJ whole genome shotgun (WGS) entry which is preliminary data.</text>
</comment>
<sequence>MGGSYRESLSGHPPGSRECWGCGEIFRNGVELYKHCKEFGHFKHAPQDDRFSPPPTRKRFASPIDTPPTRPRGSFREPNNTFFSPPRNRDNPTPNPNTTPLTRSRQPYELYSAPRPKESTSSGTKPPPRAPKEMYPPTRESYDLFTSRNKELITAKPERLEAPSASVPTSIPTLQKSIEPKLAEPKLIEPNSPSAGFMARFRHAALKSDEDLKTELKDIENYWRQKITDEGERIRREKELEMKELRLELEKEKLKRQSEHDTTALREELEKERSQRKYLEVLSQSYEVLKKVQETRIEQLESANKRLSGDDGSVEKEATSYSSMMEREESQAASKKRSAEEEESEAAKKRAKVWDGKTERDE</sequence>
<dbReference type="InterPro" id="IPR013087">
    <property type="entry name" value="Znf_C2H2_type"/>
</dbReference>
<feature type="region of interest" description="Disordered" evidence="2">
    <location>
        <begin position="43"/>
        <end position="139"/>
    </location>
</feature>
<gene>
    <name evidence="4" type="ORF">HYFRA_00002819</name>
</gene>
<keyword evidence="1" id="KW-0479">Metal-binding</keyword>
<proteinExistence type="predicted"/>
<name>A0A9N9KR51_9HELO</name>
<evidence type="ECO:0000256" key="1">
    <source>
        <dbReference type="PROSITE-ProRule" id="PRU00042"/>
    </source>
</evidence>
<dbReference type="PROSITE" id="PS50157">
    <property type="entry name" value="ZINC_FINGER_C2H2_2"/>
    <property type="match status" value="1"/>
</dbReference>
<feature type="compositionally biased region" description="Basic and acidic residues" evidence="2">
    <location>
        <begin position="302"/>
        <end position="318"/>
    </location>
</feature>